<gene>
    <name evidence="9" type="ORF">Q0590_02810</name>
</gene>
<dbReference type="SUPFAM" id="SSF88659">
    <property type="entry name" value="Sigma3 and sigma4 domains of RNA polymerase sigma factors"/>
    <property type="match status" value="2"/>
</dbReference>
<sequence>MRQLKITNLITNRDSATIEKYFNDISKVELLLPEEEVELARRIKQGDQIALERLVKANLRFVVSVAKQYHHSKVPLNDLINEGNLGLIKAAKMYDETKGFKFISYAVWWIRQSIMDALNNTSRIVRIPANKIGELSKISQASSHMEQRFEREPTIEEVAEFMGINVDDIKSANTASIRQSSLDAPFEEDEGNSLLDVISNPDADAADSLLTDRDSLRIELERLLSVLSEREREVIKQAFGLGYEYTLSLEDIADNLGLTRERVRQIKESALRKLRNNSGTRLLQPYLA</sequence>
<dbReference type="RefSeq" id="WP_302035955.1">
    <property type="nucleotide sequence ID" value="NZ_JAUKPO010000001.1"/>
</dbReference>
<dbReference type="InterPro" id="IPR036388">
    <property type="entry name" value="WH-like_DNA-bd_sf"/>
</dbReference>
<dbReference type="PIRSF" id="PIRSF000770">
    <property type="entry name" value="RNA_pol_sigma-SigE/K"/>
    <property type="match status" value="1"/>
</dbReference>
<dbReference type="Gene3D" id="1.20.120.1810">
    <property type="match status" value="1"/>
</dbReference>
<dbReference type="Pfam" id="PF04542">
    <property type="entry name" value="Sigma70_r2"/>
    <property type="match status" value="1"/>
</dbReference>
<evidence type="ECO:0000259" key="6">
    <source>
        <dbReference type="Pfam" id="PF04539"/>
    </source>
</evidence>
<evidence type="ECO:0000256" key="4">
    <source>
        <dbReference type="ARBA" id="ARBA00023163"/>
    </source>
</evidence>
<keyword evidence="1" id="KW-0805">Transcription regulation</keyword>
<dbReference type="PRINTS" id="PR00046">
    <property type="entry name" value="SIGMA70FCT"/>
</dbReference>
<dbReference type="PANTHER" id="PTHR30603:SF47">
    <property type="entry name" value="RNA POLYMERASE SIGMA FACTOR SIGD, CHLOROPLASTIC"/>
    <property type="match status" value="1"/>
</dbReference>
<dbReference type="InterPro" id="IPR007630">
    <property type="entry name" value="RNA_pol_sigma70_r4"/>
</dbReference>
<evidence type="ECO:0000256" key="2">
    <source>
        <dbReference type="ARBA" id="ARBA00023082"/>
    </source>
</evidence>
<feature type="domain" description="RNA polymerase sigma-70 region 2" evidence="7">
    <location>
        <begin position="54"/>
        <end position="123"/>
    </location>
</feature>
<keyword evidence="3" id="KW-0238">DNA-binding</keyword>
<feature type="domain" description="RNA polymerase sigma-70 region 4" evidence="8">
    <location>
        <begin position="223"/>
        <end position="276"/>
    </location>
</feature>
<dbReference type="Pfam" id="PF00140">
    <property type="entry name" value="Sigma70_r1_2"/>
    <property type="match status" value="1"/>
</dbReference>
<reference evidence="9" key="1">
    <citation type="submission" date="2023-07" db="EMBL/GenBank/DDBJ databases">
        <title>The genome sequence of Rhodocytophaga aerolata KACC 12507.</title>
        <authorList>
            <person name="Zhang X."/>
        </authorList>
    </citation>
    <scope>NUCLEOTIDE SEQUENCE</scope>
    <source>
        <strain evidence="9">KACC 12507</strain>
    </source>
</reference>
<evidence type="ECO:0000313" key="9">
    <source>
        <dbReference type="EMBL" id="MDO1445161.1"/>
    </source>
</evidence>
<dbReference type="EMBL" id="JAUKPO010000001">
    <property type="protein sequence ID" value="MDO1445161.1"/>
    <property type="molecule type" value="Genomic_DNA"/>
</dbReference>
<keyword evidence="2" id="KW-0731">Sigma factor</keyword>
<accession>A0ABT8QZ97</accession>
<dbReference type="CDD" id="cd06171">
    <property type="entry name" value="Sigma70_r4"/>
    <property type="match status" value="1"/>
</dbReference>
<dbReference type="InterPro" id="IPR007627">
    <property type="entry name" value="RNA_pol_sigma70_r2"/>
</dbReference>
<dbReference type="InterPro" id="IPR050239">
    <property type="entry name" value="Sigma-70_RNA_pol_init_factors"/>
</dbReference>
<comment type="caution">
    <text evidence="9">The sequence shown here is derived from an EMBL/GenBank/DDBJ whole genome shotgun (WGS) entry which is preliminary data.</text>
</comment>
<dbReference type="Pfam" id="PF04545">
    <property type="entry name" value="Sigma70_r4"/>
    <property type="match status" value="1"/>
</dbReference>
<dbReference type="InterPro" id="IPR000943">
    <property type="entry name" value="RNA_pol_sigma70"/>
</dbReference>
<dbReference type="PANTHER" id="PTHR30603">
    <property type="entry name" value="RNA POLYMERASE SIGMA FACTOR RPO"/>
    <property type="match status" value="1"/>
</dbReference>
<dbReference type="InterPro" id="IPR009042">
    <property type="entry name" value="RNA_pol_sigma70_r1_2"/>
</dbReference>
<feature type="domain" description="RNA polymerase sigma-70 region 3" evidence="6">
    <location>
        <begin position="135"/>
        <end position="204"/>
    </location>
</feature>
<dbReference type="InterPro" id="IPR007624">
    <property type="entry name" value="RNA_pol_sigma70_r3"/>
</dbReference>
<evidence type="ECO:0000259" key="7">
    <source>
        <dbReference type="Pfam" id="PF04542"/>
    </source>
</evidence>
<evidence type="ECO:0000313" key="10">
    <source>
        <dbReference type="Proteomes" id="UP001168528"/>
    </source>
</evidence>
<feature type="domain" description="RNA polymerase sigma-70 region 1.2" evidence="5">
    <location>
        <begin position="18"/>
        <end position="48"/>
    </location>
</feature>
<evidence type="ECO:0000256" key="3">
    <source>
        <dbReference type="ARBA" id="ARBA00023125"/>
    </source>
</evidence>
<evidence type="ECO:0000256" key="1">
    <source>
        <dbReference type="ARBA" id="ARBA00023015"/>
    </source>
</evidence>
<protein>
    <submittedName>
        <fullName evidence="9">RNA polymerase sigma factor RpoD/SigA</fullName>
    </submittedName>
</protein>
<evidence type="ECO:0000259" key="5">
    <source>
        <dbReference type="Pfam" id="PF00140"/>
    </source>
</evidence>
<dbReference type="SUPFAM" id="SSF88946">
    <property type="entry name" value="Sigma2 domain of RNA polymerase sigma factors"/>
    <property type="match status" value="1"/>
</dbReference>
<evidence type="ECO:0000259" key="8">
    <source>
        <dbReference type="Pfam" id="PF04545"/>
    </source>
</evidence>
<proteinExistence type="predicted"/>
<name>A0ABT8QZ97_9BACT</name>
<dbReference type="NCBIfam" id="TIGR02937">
    <property type="entry name" value="sigma70-ECF"/>
    <property type="match status" value="1"/>
</dbReference>
<organism evidence="9 10">
    <name type="scientific">Rhodocytophaga aerolata</name>
    <dbReference type="NCBI Taxonomy" id="455078"/>
    <lineage>
        <taxon>Bacteria</taxon>
        <taxon>Pseudomonadati</taxon>
        <taxon>Bacteroidota</taxon>
        <taxon>Cytophagia</taxon>
        <taxon>Cytophagales</taxon>
        <taxon>Rhodocytophagaceae</taxon>
        <taxon>Rhodocytophaga</taxon>
    </lineage>
</organism>
<keyword evidence="10" id="KW-1185">Reference proteome</keyword>
<keyword evidence="4" id="KW-0804">Transcription</keyword>
<dbReference type="InterPro" id="IPR013324">
    <property type="entry name" value="RNA_pol_sigma_r3/r4-like"/>
</dbReference>
<dbReference type="Pfam" id="PF04539">
    <property type="entry name" value="Sigma70_r3"/>
    <property type="match status" value="1"/>
</dbReference>
<dbReference type="Gene3D" id="1.10.10.10">
    <property type="entry name" value="Winged helix-like DNA-binding domain superfamily/Winged helix DNA-binding domain"/>
    <property type="match status" value="2"/>
</dbReference>
<dbReference type="InterPro" id="IPR014284">
    <property type="entry name" value="RNA_pol_sigma-70_dom"/>
</dbReference>
<dbReference type="Proteomes" id="UP001168528">
    <property type="component" value="Unassembled WGS sequence"/>
</dbReference>
<dbReference type="InterPro" id="IPR013325">
    <property type="entry name" value="RNA_pol_sigma_r2"/>
</dbReference>